<dbReference type="InterPro" id="IPR036452">
    <property type="entry name" value="Ribo_hydro-like"/>
</dbReference>
<feature type="domain" description="Inosine/uridine-preferring nucleoside hydrolase" evidence="3">
    <location>
        <begin position="63"/>
        <end position="327"/>
    </location>
</feature>
<dbReference type="PANTHER" id="PTHR12304:SF4">
    <property type="entry name" value="URIDINE NUCLEOSIDASE"/>
    <property type="match status" value="1"/>
</dbReference>
<dbReference type="OrthoDB" id="9797882at2"/>
<keyword evidence="1 4" id="KW-0378">Hydrolase</keyword>
<organism evidence="4 5">
    <name type="scientific">Novipirellula herctigrandis</name>
    <dbReference type="NCBI Taxonomy" id="2527986"/>
    <lineage>
        <taxon>Bacteria</taxon>
        <taxon>Pseudomonadati</taxon>
        <taxon>Planctomycetota</taxon>
        <taxon>Planctomycetia</taxon>
        <taxon>Pirellulales</taxon>
        <taxon>Pirellulaceae</taxon>
        <taxon>Novipirellula</taxon>
    </lineage>
</organism>
<dbReference type="RefSeq" id="WP_146398355.1">
    <property type="nucleotide sequence ID" value="NZ_SJPJ01000001.1"/>
</dbReference>
<dbReference type="SUPFAM" id="SSF53590">
    <property type="entry name" value="Nucleoside hydrolase"/>
    <property type="match status" value="1"/>
</dbReference>
<keyword evidence="5" id="KW-1185">Reference proteome</keyword>
<sequence length="359" mass="39556">MKLSRRQFNLGSTASFASAITSSFHSNSTCCAQNASSKTTGKSSVPTHRDTFALIKSAGKIPVIFDTDIGGDIDDTWALLYLLKCPELDLKLLATDARLGDYRTSLAAKFLTEVGRQDVPLAISVGRRDGKGNQQDWVGDYHYSSYEGPISEDAADAIIRTIKTSPVPVTLICVGAVPNISEALRRDPSICKNARFVGMHGAIHVGYGGHLPVVPEANVRNGIEPLRDTFAADWECSITPLDTCGIVNLDGDRYRTIYNSPARGIKELMANYRAWLTRVRWLNAKPNPTTKSTTLFDLVAVTMAYSEDFMEMETLSLSINDTGVTLINEVDGHDVRCAMRWKNLDKYKDHITERLTSNL</sequence>
<gene>
    <name evidence="4" type="primary">rihA</name>
    <name evidence="4" type="ORF">CA13_35410</name>
</gene>
<evidence type="ECO:0000256" key="1">
    <source>
        <dbReference type="ARBA" id="ARBA00022801"/>
    </source>
</evidence>
<dbReference type="InterPro" id="IPR001910">
    <property type="entry name" value="Inosine/uridine_hydrolase_dom"/>
</dbReference>
<protein>
    <submittedName>
        <fullName evidence="4">Pyrimidine-specific ribonucleoside hydrolase RihA</fullName>
        <ecNumber evidence="4">3.2.-.-</ecNumber>
    </submittedName>
</protein>
<dbReference type="Gene3D" id="3.90.245.10">
    <property type="entry name" value="Ribonucleoside hydrolase-like"/>
    <property type="match status" value="1"/>
</dbReference>
<dbReference type="GO" id="GO:0005829">
    <property type="term" value="C:cytosol"/>
    <property type="evidence" value="ECO:0007669"/>
    <property type="project" value="TreeGrafter"/>
</dbReference>
<reference evidence="4 5" key="1">
    <citation type="submission" date="2019-02" db="EMBL/GenBank/DDBJ databases">
        <title>Deep-cultivation of Planctomycetes and their phenomic and genomic characterization uncovers novel biology.</title>
        <authorList>
            <person name="Wiegand S."/>
            <person name="Jogler M."/>
            <person name="Boedeker C."/>
            <person name="Pinto D."/>
            <person name="Vollmers J."/>
            <person name="Rivas-Marin E."/>
            <person name="Kohn T."/>
            <person name="Peeters S.H."/>
            <person name="Heuer A."/>
            <person name="Rast P."/>
            <person name="Oberbeckmann S."/>
            <person name="Bunk B."/>
            <person name="Jeske O."/>
            <person name="Meyerdierks A."/>
            <person name="Storesund J.E."/>
            <person name="Kallscheuer N."/>
            <person name="Luecker S."/>
            <person name="Lage O.M."/>
            <person name="Pohl T."/>
            <person name="Merkel B.J."/>
            <person name="Hornburger P."/>
            <person name="Mueller R.-W."/>
            <person name="Bruemmer F."/>
            <person name="Labrenz M."/>
            <person name="Spormann A.M."/>
            <person name="Op Den Camp H."/>
            <person name="Overmann J."/>
            <person name="Amann R."/>
            <person name="Jetten M.S.M."/>
            <person name="Mascher T."/>
            <person name="Medema M.H."/>
            <person name="Devos D.P."/>
            <person name="Kaster A.-K."/>
            <person name="Ovreas L."/>
            <person name="Rohde M."/>
            <person name="Galperin M.Y."/>
            <person name="Jogler C."/>
        </authorList>
    </citation>
    <scope>NUCLEOTIDE SEQUENCE [LARGE SCALE GENOMIC DNA]</scope>
    <source>
        <strain evidence="4 5">CA13</strain>
    </source>
</reference>
<dbReference type="GO" id="GO:0006152">
    <property type="term" value="P:purine nucleoside catabolic process"/>
    <property type="evidence" value="ECO:0007669"/>
    <property type="project" value="TreeGrafter"/>
</dbReference>
<dbReference type="PANTHER" id="PTHR12304">
    <property type="entry name" value="INOSINE-URIDINE PREFERRING NUCLEOSIDE HYDROLASE"/>
    <property type="match status" value="1"/>
</dbReference>
<dbReference type="EMBL" id="SJPJ01000001">
    <property type="protein sequence ID" value="TWT82081.1"/>
    <property type="molecule type" value="Genomic_DNA"/>
</dbReference>
<comment type="caution">
    <text evidence="4">The sequence shown here is derived from an EMBL/GenBank/DDBJ whole genome shotgun (WGS) entry which is preliminary data.</text>
</comment>
<dbReference type="EC" id="3.2.-.-" evidence="4"/>
<dbReference type="GO" id="GO:0008477">
    <property type="term" value="F:purine nucleosidase activity"/>
    <property type="evidence" value="ECO:0007669"/>
    <property type="project" value="TreeGrafter"/>
</dbReference>
<name>A0A5C5Z5I0_9BACT</name>
<dbReference type="InterPro" id="IPR023186">
    <property type="entry name" value="IUNH"/>
</dbReference>
<evidence type="ECO:0000313" key="4">
    <source>
        <dbReference type="EMBL" id="TWT82081.1"/>
    </source>
</evidence>
<accession>A0A5C5Z5I0</accession>
<keyword evidence="2 4" id="KW-0326">Glycosidase</keyword>
<dbReference type="AlphaFoldDB" id="A0A5C5Z5I0"/>
<dbReference type="Pfam" id="PF01156">
    <property type="entry name" value="IU_nuc_hydro"/>
    <property type="match status" value="1"/>
</dbReference>
<proteinExistence type="predicted"/>
<evidence type="ECO:0000256" key="2">
    <source>
        <dbReference type="ARBA" id="ARBA00023295"/>
    </source>
</evidence>
<evidence type="ECO:0000259" key="3">
    <source>
        <dbReference type="Pfam" id="PF01156"/>
    </source>
</evidence>
<evidence type="ECO:0000313" key="5">
    <source>
        <dbReference type="Proteomes" id="UP000315010"/>
    </source>
</evidence>
<dbReference type="Proteomes" id="UP000315010">
    <property type="component" value="Unassembled WGS sequence"/>
</dbReference>